<feature type="transmembrane region" description="Helical" evidence="7">
    <location>
        <begin position="93"/>
        <end position="118"/>
    </location>
</feature>
<evidence type="ECO:0000256" key="6">
    <source>
        <dbReference type="ARBA" id="ARBA00049738"/>
    </source>
</evidence>
<feature type="transmembrane region" description="Helical" evidence="7">
    <location>
        <begin position="176"/>
        <end position="197"/>
    </location>
</feature>
<dbReference type="InterPro" id="IPR050833">
    <property type="entry name" value="Poly_Biosynth_Transport"/>
</dbReference>
<dbReference type="PANTHER" id="PTHR30250:SF11">
    <property type="entry name" value="O-ANTIGEN TRANSPORTER-RELATED"/>
    <property type="match status" value="1"/>
</dbReference>
<gene>
    <name evidence="8" type="ORF">G4G51_004770</name>
</gene>
<feature type="transmembrane region" description="Helical" evidence="7">
    <location>
        <begin position="139"/>
        <end position="156"/>
    </location>
</feature>
<dbReference type="EMBL" id="DAASCL010000098">
    <property type="protein sequence ID" value="HAE4980098.1"/>
    <property type="molecule type" value="Genomic_DNA"/>
</dbReference>
<evidence type="ECO:0000256" key="4">
    <source>
        <dbReference type="ARBA" id="ARBA00022989"/>
    </source>
</evidence>
<dbReference type="PANTHER" id="PTHR30250">
    <property type="entry name" value="PST FAMILY PREDICTED COLANIC ACID TRANSPORTER"/>
    <property type="match status" value="1"/>
</dbReference>
<dbReference type="GO" id="GO:0005886">
    <property type="term" value="C:plasma membrane"/>
    <property type="evidence" value="ECO:0007669"/>
    <property type="project" value="UniProtKB-SubCell"/>
</dbReference>
<name>A0A732GWN7_SALDU</name>
<feature type="transmembrane region" description="Helical" evidence="7">
    <location>
        <begin position="35"/>
        <end position="57"/>
    </location>
</feature>
<evidence type="ECO:0000256" key="5">
    <source>
        <dbReference type="ARBA" id="ARBA00023136"/>
    </source>
</evidence>
<evidence type="ECO:0000313" key="8">
    <source>
        <dbReference type="EMBL" id="HAE4980098.1"/>
    </source>
</evidence>
<evidence type="ECO:0000256" key="7">
    <source>
        <dbReference type="SAM" id="Phobius"/>
    </source>
</evidence>
<keyword evidence="5 7" id="KW-0472">Membrane</keyword>
<feature type="transmembrane region" description="Helical" evidence="7">
    <location>
        <begin position="235"/>
        <end position="259"/>
    </location>
</feature>
<reference evidence="8" key="1">
    <citation type="journal article" date="2018" name="Genome Biol.">
        <title>SKESA: strategic k-mer extension for scrupulous assemblies.</title>
        <authorList>
            <person name="Souvorov A."/>
            <person name="Agarwala R."/>
            <person name="Lipman D.J."/>
        </authorList>
    </citation>
    <scope>NUCLEOTIDE SEQUENCE</scope>
    <source>
        <strain evidence="8">10-1049</strain>
    </source>
</reference>
<feature type="transmembrane region" description="Helical" evidence="7">
    <location>
        <begin position="209"/>
        <end position="229"/>
    </location>
</feature>
<keyword evidence="4 7" id="KW-1133">Transmembrane helix</keyword>
<feature type="transmembrane region" description="Helical" evidence="7">
    <location>
        <begin position="305"/>
        <end position="330"/>
    </location>
</feature>
<evidence type="ECO:0000256" key="1">
    <source>
        <dbReference type="ARBA" id="ARBA00004651"/>
    </source>
</evidence>
<evidence type="ECO:0000256" key="2">
    <source>
        <dbReference type="ARBA" id="ARBA00022475"/>
    </source>
</evidence>
<reference evidence="8" key="2">
    <citation type="submission" date="2018-07" db="EMBL/GenBank/DDBJ databases">
        <authorList>
            <consortium name="NCBI Pathogen Detection Project"/>
        </authorList>
    </citation>
    <scope>NUCLEOTIDE SEQUENCE</scope>
    <source>
        <strain evidence="8">10-1049</strain>
    </source>
</reference>
<feature type="transmembrane region" description="Helical" evidence="7">
    <location>
        <begin position="280"/>
        <end position="299"/>
    </location>
</feature>
<keyword evidence="2" id="KW-1003">Cell membrane</keyword>
<organism evidence="8">
    <name type="scientific">Salmonella dublin</name>
    <dbReference type="NCBI Taxonomy" id="98360"/>
    <lineage>
        <taxon>Bacteria</taxon>
        <taxon>Pseudomonadati</taxon>
        <taxon>Pseudomonadota</taxon>
        <taxon>Gammaproteobacteria</taxon>
        <taxon>Enterobacterales</taxon>
        <taxon>Enterobacteriaceae</taxon>
        <taxon>Salmonella</taxon>
    </lineage>
</organism>
<proteinExistence type="predicted"/>
<dbReference type="AlphaFoldDB" id="A0A732GWN7"/>
<evidence type="ECO:0000256" key="3">
    <source>
        <dbReference type="ARBA" id="ARBA00022692"/>
    </source>
</evidence>
<feature type="transmembrane region" description="Helical" evidence="7">
    <location>
        <begin position="69"/>
        <end position="87"/>
    </location>
</feature>
<feature type="non-terminal residue" evidence="8">
    <location>
        <position position="1"/>
    </location>
</feature>
<protein>
    <recommendedName>
        <fullName evidence="6">Putative O-antigen transporter</fullName>
    </recommendedName>
</protein>
<accession>A0A732GWN7</accession>
<sequence length="336" mass="38176">ASLIILSSTLFFLSDKLSSLYLTSFSDELKNNSGSYFFIASILFIFIGVGSVVYKILFAELLGWKANIINALSYLLGFLDVVAIHYLMPDSSITFALVALYAPVAILPIIYISFRYIYVLKTKVNFNTYKLLLSRSSGFLIFSSLSIIVLQTDYIVMSQKLSAADIIKYTVTMKIFGLMFFIYTAVLQALWPVCAELRVKMQWRKLHRIIFLNIIGGVFFVGLGTLFIYVLKDYIYSIIANGIDYNISGAVFVLLAVYFSIRVWCDTFAMLLQSMNQLKILWLIVPCQALIGGVTQWYFAEHYGIVGILYGLILSFSLTVFWGLPVYYMYKSKRLA</sequence>
<keyword evidence="3 7" id="KW-0812">Transmembrane</keyword>
<dbReference type="CDD" id="cd12082">
    <property type="entry name" value="MATE_like"/>
    <property type="match status" value="1"/>
</dbReference>
<comment type="subcellular location">
    <subcellularLocation>
        <location evidence="1">Cell membrane</location>
        <topology evidence="1">Multi-pass membrane protein</topology>
    </subcellularLocation>
</comment>
<comment type="caution">
    <text evidence="8">The sequence shown here is derived from an EMBL/GenBank/DDBJ whole genome shotgun (WGS) entry which is preliminary data.</text>
</comment>